<reference evidence="3 4" key="1">
    <citation type="submission" date="2020-08" db="EMBL/GenBank/DDBJ databases">
        <authorList>
            <person name="Hejnol A."/>
        </authorList>
    </citation>
    <scope>NUCLEOTIDE SEQUENCE [LARGE SCALE GENOMIC DNA]</scope>
</reference>
<dbReference type="PANTHER" id="PTHR12307:SF36">
    <property type="entry name" value="GLYCOGEN-BINDING SUBUNIT 76A"/>
    <property type="match status" value="1"/>
</dbReference>
<organism evidence="3 4">
    <name type="scientific">Dimorphilus gyrociliatus</name>
    <dbReference type="NCBI Taxonomy" id="2664684"/>
    <lineage>
        <taxon>Eukaryota</taxon>
        <taxon>Metazoa</taxon>
        <taxon>Spiralia</taxon>
        <taxon>Lophotrochozoa</taxon>
        <taxon>Annelida</taxon>
        <taxon>Polychaeta</taxon>
        <taxon>Polychaeta incertae sedis</taxon>
        <taxon>Dinophilidae</taxon>
        <taxon>Dimorphilus</taxon>
    </lineage>
</organism>
<sequence length="206" mass="24132">MALSDYLQPSTPPKYAFSYINSQFIQQFEPSDILPCRSLNSLFSERTESRSPSPLFKRRSLSPKRNEKKKVSKRRVSFADERGGRLISIYDKEPIRRLKPQFYSMSKFLVDVITDEEGFKGTVKSDSDNVTVRLTFDNWESYEDVQAERLFENSHTFNFDIRLPFHFKIGDSIEFAIRCQTTNGNEFWDNNDGLNYSLNYQVDLVN</sequence>
<comment type="caution">
    <text evidence="3">The sequence shown here is derived from an EMBL/GenBank/DDBJ whole genome shotgun (WGS) entry which is preliminary data.</text>
</comment>
<dbReference type="Pfam" id="PF03370">
    <property type="entry name" value="CBM_21"/>
    <property type="match status" value="1"/>
</dbReference>
<dbReference type="InterPro" id="IPR005036">
    <property type="entry name" value="CBM21_dom"/>
</dbReference>
<dbReference type="Proteomes" id="UP000549394">
    <property type="component" value="Unassembled WGS sequence"/>
</dbReference>
<dbReference type="GO" id="GO:0005979">
    <property type="term" value="P:regulation of glycogen biosynthetic process"/>
    <property type="evidence" value="ECO:0007669"/>
    <property type="project" value="TreeGrafter"/>
</dbReference>
<dbReference type="OrthoDB" id="8942186at2759"/>
<feature type="region of interest" description="Disordered" evidence="1">
    <location>
        <begin position="48"/>
        <end position="74"/>
    </location>
</feature>
<proteinExistence type="predicted"/>
<evidence type="ECO:0000259" key="2">
    <source>
        <dbReference type="Pfam" id="PF03370"/>
    </source>
</evidence>
<dbReference type="AlphaFoldDB" id="A0A7I8VV79"/>
<name>A0A7I8VV79_9ANNE</name>
<keyword evidence="4" id="KW-1185">Reference proteome</keyword>
<dbReference type="GO" id="GO:2001069">
    <property type="term" value="F:glycogen binding"/>
    <property type="evidence" value="ECO:0007669"/>
    <property type="project" value="TreeGrafter"/>
</dbReference>
<protein>
    <recommendedName>
        <fullName evidence="2">CBM21 domain-containing protein</fullName>
    </recommendedName>
</protein>
<evidence type="ECO:0000256" key="1">
    <source>
        <dbReference type="SAM" id="MobiDB-lite"/>
    </source>
</evidence>
<gene>
    <name evidence="3" type="ORF">DGYR_LOCUS7665</name>
</gene>
<dbReference type="InterPro" id="IPR050782">
    <property type="entry name" value="PP1_regulatory_subunit_3"/>
</dbReference>
<feature type="domain" description="CBM21" evidence="2">
    <location>
        <begin position="129"/>
        <end position="198"/>
    </location>
</feature>
<dbReference type="PANTHER" id="PTHR12307">
    <property type="entry name" value="PROTEIN PHOSPHATASE 1 REGULATORY SUBUNIT"/>
    <property type="match status" value="1"/>
</dbReference>
<dbReference type="GO" id="GO:0008157">
    <property type="term" value="F:protein phosphatase 1 binding"/>
    <property type="evidence" value="ECO:0007669"/>
    <property type="project" value="TreeGrafter"/>
</dbReference>
<dbReference type="InterPro" id="IPR038175">
    <property type="entry name" value="CBM21_dom_sf"/>
</dbReference>
<dbReference type="Gene3D" id="2.60.40.2440">
    <property type="entry name" value="Carbohydrate binding type-21 domain"/>
    <property type="match status" value="1"/>
</dbReference>
<accession>A0A7I8VV79</accession>
<dbReference type="EMBL" id="CAJFCJ010000010">
    <property type="protein sequence ID" value="CAD5119418.1"/>
    <property type="molecule type" value="Genomic_DNA"/>
</dbReference>
<evidence type="ECO:0000313" key="4">
    <source>
        <dbReference type="Proteomes" id="UP000549394"/>
    </source>
</evidence>
<evidence type="ECO:0000313" key="3">
    <source>
        <dbReference type="EMBL" id="CAD5119418.1"/>
    </source>
</evidence>
<dbReference type="GO" id="GO:0000164">
    <property type="term" value="C:protein phosphatase type 1 complex"/>
    <property type="evidence" value="ECO:0007669"/>
    <property type="project" value="TreeGrafter"/>
</dbReference>
<feature type="compositionally biased region" description="Basic residues" evidence="1">
    <location>
        <begin position="56"/>
        <end position="74"/>
    </location>
</feature>